<dbReference type="Proteomes" id="UP001225072">
    <property type="component" value="Unassembled WGS sequence"/>
</dbReference>
<evidence type="ECO:0000313" key="1">
    <source>
        <dbReference type="EMBL" id="MDQ1097221.1"/>
    </source>
</evidence>
<protein>
    <recommendedName>
        <fullName evidence="3">DUF2931 family protein</fullName>
    </recommendedName>
</protein>
<proteinExistence type="predicted"/>
<dbReference type="EMBL" id="JAUTAL010000001">
    <property type="protein sequence ID" value="MDQ1097221.1"/>
    <property type="molecule type" value="Genomic_DNA"/>
</dbReference>
<organism evidence="1 2">
    <name type="scientific">Chryseobacterium camelliae</name>
    <dbReference type="NCBI Taxonomy" id="1265445"/>
    <lineage>
        <taxon>Bacteria</taxon>
        <taxon>Pseudomonadati</taxon>
        <taxon>Bacteroidota</taxon>
        <taxon>Flavobacteriia</taxon>
        <taxon>Flavobacteriales</taxon>
        <taxon>Weeksellaceae</taxon>
        <taxon>Chryseobacterium group</taxon>
        <taxon>Chryseobacterium</taxon>
    </lineage>
</organism>
<accession>A0ABU0TJP4</accession>
<keyword evidence="2" id="KW-1185">Reference proteome</keyword>
<comment type="caution">
    <text evidence="1">The sequence shown here is derived from an EMBL/GenBank/DDBJ whole genome shotgun (WGS) entry which is preliminary data.</text>
</comment>
<evidence type="ECO:0000313" key="2">
    <source>
        <dbReference type="Proteomes" id="UP001225072"/>
    </source>
</evidence>
<gene>
    <name evidence="1" type="ORF">QE404_002368</name>
</gene>
<reference evidence="1 2" key="1">
    <citation type="submission" date="2023-07" db="EMBL/GenBank/DDBJ databases">
        <title>Functional and genomic diversity of the sorghum phyllosphere microbiome.</title>
        <authorList>
            <person name="Shade A."/>
        </authorList>
    </citation>
    <scope>NUCLEOTIDE SEQUENCE [LARGE SCALE GENOMIC DNA]</scope>
    <source>
        <strain evidence="1 2">SORGH_AS_1064</strain>
    </source>
</reference>
<dbReference type="Pfam" id="PF11153">
    <property type="entry name" value="DUF2931"/>
    <property type="match status" value="1"/>
</dbReference>
<dbReference type="InterPro" id="IPR021326">
    <property type="entry name" value="DUF2931"/>
</dbReference>
<evidence type="ECO:0008006" key="3">
    <source>
        <dbReference type="Google" id="ProtNLM"/>
    </source>
</evidence>
<sequence>MLGMLQLINCQDMNKKDMPLPSYNVQISHPWNNYLVTPVQDEIITLEGIPAHLPYGSSSGTWGDSGKGFTEQGGTPIGADIVYFSNYEDTFYHLKADFPEEKIQDLVQRAYANDESKSSDKPLKEFINIRDEPDYNEQYNKFGMSYYKFGTLVFGFAPKGMVVVWFRFGYVEIQLGEFQAEVVKDDRKYADLMFSKISQTRQEIKAKMFIPDASPAEWKNYQKKYSWAPYISSENKGLRVFRLQSEYYNGEKEIMLRPWVTKPALKERAVPKEIAFFWETGKGQAFEGRAFFSWEKVNEQFSKAGKDFKMDIRIAPDNSSFQVMINQQPVQTDSTRIYQSDFTFKESYR</sequence>
<name>A0ABU0TJP4_9FLAO</name>